<dbReference type="CDD" id="cd11322">
    <property type="entry name" value="AmyAc_Glg_BE"/>
    <property type="match status" value="1"/>
</dbReference>
<feature type="compositionally biased region" description="Basic and acidic residues" evidence="9">
    <location>
        <begin position="15"/>
        <end position="37"/>
    </location>
</feature>
<comment type="catalytic activity">
    <reaction evidence="1">
        <text>Transfers a segment of a (1-&gt;4)-alpha-D-glucan chain to a primary hydroxy group in a similar glucan chain.</text>
        <dbReference type="EC" id="2.4.1.18"/>
    </reaction>
</comment>
<dbReference type="InterPro" id="IPR006407">
    <property type="entry name" value="GlgB"/>
</dbReference>
<dbReference type="Pfam" id="PF02922">
    <property type="entry name" value="CBM_48"/>
    <property type="match status" value="1"/>
</dbReference>
<dbReference type="SMART" id="SM00642">
    <property type="entry name" value="Aamy"/>
    <property type="match status" value="1"/>
</dbReference>
<dbReference type="Pfam" id="PF02806">
    <property type="entry name" value="Alpha-amylase_C"/>
    <property type="match status" value="1"/>
</dbReference>
<dbReference type="InterPro" id="IPR017853">
    <property type="entry name" value="GH"/>
</dbReference>
<dbReference type="GO" id="GO:0003844">
    <property type="term" value="F:1,4-alpha-glucan branching enzyme activity"/>
    <property type="evidence" value="ECO:0007669"/>
    <property type="project" value="UniProtKB-EC"/>
</dbReference>
<dbReference type="Gene3D" id="2.60.40.10">
    <property type="entry name" value="Immunoglobulins"/>
    <property type="match status" value="1"/>
</dbReference>
<evidence type="ECO:0000313" key="11">
    <source>
        <dbReference type="EMBL" id="CEM30220.1"/>
    </source>
</evidence>
<protein>
    <recommendedName>
        <fullName evidence="4">1,4-alpha-glucan branching enzyme</fullName>
        <ecNumber evidence="4">2.4.1.18</ecNumber>
    </recommendedName>
</protein>
<name>A0A0G4GK06_9ALVE</name>
<accession>A0A0G4GK06</accession>
<dbReference type="AlphaFoldDB" id="A0A0G4GK06"/>
<dbReference type="SUPFAM" id="SSF51011">
    <property type="entry name" value="Glycosyl hydrolase domain"/>
    <property type="match status" value="1"/>
</dbReference>
<keyword evidence="8" id="KW-0119">Carbohydrate metabolism</keyword>
<evidence type="ECO:0000256" key="2">
    <source>
        <dbReference type="ARBA" id="ARBA00004964"/>
    </source>
</evidence>
<feature type="region of interest" description="Disordered" evidence="9">
    <location>
        <begin position="1"/>
        <end position="52"/>
    </location>
</feature>
<comment type="pathway">
    <text evidence="2">Glycan biosynthesis; glycogen biosynthesis.</text>
</comment>
<evidence type="ECO:0000256" key="1">
    <source>
        <dbReference type="ARBA" id="ARBA00000826"/>
    </source>
</evidence>
<dbReference type="PhylomeDB" id="A0A0G4GK06"/>
<dbReference type="GO" id="GO:0005978">
    <property type="term" value="P:glycogen biosynthetic process"/>
    <property type="evidence" value="ECO:0007669"/>
    <property type="project" value="UniProtKB-UniPathway"/>
</dbReference>
<dbReference type="VEuPathDB" id="CryptoDB:Cvel_22229"/>
<dbReference type="InterPro" id="IPR044143">
    <property type="entry name" value="GlgB_N_E_set_prok"/>
</dbReference>
<proteinExistence type="inferred from homology"/>
<dbReference type="UniPathway" id="UPA00164"/>
<dbReference type="InterPro" id="IPR006047">
    <property type="entry name" value="GH13_cat_dom"/>
</dbReference>
<dbReference type="InterPro" id="IPR006048">
    <property type="entry name" value="A-amylase/branching_C"/>
</dbReference>
<dbReference type="GO" id="GO:0043169">
    <property type="term" value="F:cation binding"/>
    <property type="evidence" value="ECO:0007669"/>
    <property type="project" value="InterPro"/>
</dbReference>
<dbReference type="PANTHER" id="PTHR43651:SF3">
    <property type="entry name" value="1,4-ALPHA-GLUCAN-BRANCHING ENZYME"/>
    <property type="match status" value="1"/>
</dbReference>
<dbReference type="GO" id="GO:0005829">
    <property type="term" value="C:cytosol"/>
    <property type="evidence" value="ECO:0007669"/>
    <property type="project" value="TreeGrafter"/>
</dbReference>
<evidence type="ECO:0000256" key="6">
    <source>
        <dbReference type="ARBA" id="ARBA00022679"/>
    </source>
</evidence>
<evidence type="ECO:0000259" key="10">
    <source>
        <dbReference type="SMART" id="SM00642"/>
    </source>
</evidence>
<reference evidence="11" key="1">
    <citation type="submission" date="2014-11" db="EMBL/GenBank/DDBJ databases">
        <authorList>
            <person name="Otto D Thomas"/>
            <person name="Naeem Raeece"/>
        </authorList>
    </citation>
    <scope>NUCLEOTIDE SEQUENCE</scope>
</reference>
<dbReference type="EC" id="2.4.1.18" evidence="4"/>
<dbReference type="SUPFAM" id="SSF51445">
    <property type="entry name" value="(Trans)glycosidases"/>
    <property type="match status" value="1"/>
</dbReference>
<dbReference type="InterPro" id="IPR013780">
    <property type="entry name" value="Glyco_hydro_b"/>
</dbReference>
<evidence type="ECO:0000256" key="9">
    <source>
        <dbReference type="SAM" id="MobiDB-lite"/>
    </source>
</evidence>
<evidence type="ECO:0000256" key="8">
    <source>
        <dbReference type="ARBA" id="ARBA00023277"/>
    </source>
</evidence>
<feature type="domain" description="Glycosyl hydrolase family 13 catalytic" evidence="10">
    <location>
        <begin position="370"/>
        <end position="736"/>
    </location>
</feature>
<dbReference type="EMBL" id="CDMZ01001285">
    <property type="protein sequence ID" value="CEM30220.1"/>
    <property type="molecule type" value="Genomic_DNA"/>
</dbReference>
<keyword evidence="7" id="KW-0320">Glycogen biosynthesis</keyword>
<evidence type="ECO:0000256" key="5">
    <source>
        <dbReference type="ARBA" id="ARBA00022600"/>
    </source>
</evidence>
<dbReference type="PANTHER" id="PTHR43651">
    <property type="entry name" value="1,4-ALPHA-GLUCAN-BRANCHING ENZYME"/>
    <property type="match status" value="1"/>
</dbReference>
<evidence type="ECO:0000256" key="7">
    <source>
        <dbReference type="ARBA" id="ARBA00023056"/>
    </source>
</evidence>
<keyword evidence="5" id="KW-0321">Glycogen metabolism</keyword>
<dbReference type="CDD" id="cd02855">
    <property type="entry name" value="E_set_GBE_prok_N"/>
    <property type="match status" value="1"/>
</dbReference>
<gene>
    <name evidence="11" type="ORF">Cvel_22229</name>
</gene>
<feature type="region of interest" description="Disordered" evidence="9">
    <location>
        <begin position="879"/>
        <end position="954"/>
    </location>
</feature>
<dbReference type="InterPro" id="IPR013783">
    <property type="entry name" value="Ig-like_fold"/>
</dbReference>
<comment type="similarity">
    <text evidence="3">Belongs to the glycosyl hydrolase 13 family. GlgB subfamily.</text>
</comment>
<dbReference type="GO" id="GO:0004553">
    <property type="term" value="F:hydrolase activity, hydrolyzing O-glycosyl compounds"/>
    <property type="evidence" value="ECO:0007669"/>
    <property type="project" value="InterPro"/>
</dbReference>
<dbReference type="InterPro" id="IPR004193">
    <property type="entry name" value="Glyco_hydro_13_N"/>
</dbReference>
<dbReference type="Gene3D" id="2.60.40.1180">
    <property type="entry name" value="Golgi alpha-mannosidase II"/>
    <property type="match status" value="1"/>
</dbReference>
<evidence type="ECO:0000256" key="4">
    <source>
        <dbReference type="ARBA" id="ARBA00012541"/>
    </source>
</evidence>
<dbReference type="NCBIfam" id="NF008967">
    <property type="entry name" value="PRK12313.1"/>
    <property type="match status" value="1"/>
</dbReference>
<dbReference type="NCBIfam" id="TIGR01515">
    <property type="entry name" value="branching_enzym"/>
    <property type="match status" value="1"/>
</dbReference>
<evidence type="ECO:0000256" key="3">
    <source>
        <dbReference type="ARBA" id="ARBA00009000"/>
    </source>
</evidence>
<feature type="compositionally biased region" description="Low complexity" evidence="9">
    <location>
        <begin position="879"/>
        <end position="907"/>
    </location>
</feature>
<organism evidence="11">
    <name type="scientific">Chromera velia CCMP2878</name>
    <dbReference type="NCBI Taxonomy" id="1169474"/>
    <lineage>
        <taxon>Eukaryota</taxon>
        <taxon>Sar</taxon>
        <taxon>Alveolata</taxon>
        <taxon>Colpodellida</taxon>
        <taxon>Chromeraceae</taxon>
        <taxon>Chromera</taxon>
    </lineage>
</organism>
<dbReference type="Gene3D" id="3.20.20.80">
    <property type="entry name" value="Glycosidases"/>
    <property type="match status" value="1"/>
</dbReference>
<keyword evidence="6" id="KW-0808">Transferase</keyword>
<sequence length="954" mass="107223">MATTTPQPKEAASGVRKDTQLSEKELLYVQSRGKERSMSYSPSEGPHEDAGTNMDDSAHVPERFVSVEPSFTLTALDSVPPEANIADHDVHLLHKAHHIDPFSVLGAHCVKIGGQDHIVVRAWVKDARELKIRAMPGSDFVLSSSNQEVPMEQRADWLFQKVFKASSGGGTKGTKQSLAECQLIYELTAKYHGDSSEKAYPLRDAYNFGTCLDTGDLQFFQSGSCWHVDNLLGSHLMDVNDATGVRFAVWAPNAVFVSVVGDWNGWDGRAHPMRKRHEFGVWELYIPGLKPGLKYGYRIHSKAGHDFVKIDPYAQEFENPPAHASIISSCDDAYKEKTDRFEWDDAEWMLKRQEEGEMDVVRRQPMSIYEVHLPSWMRGEHNEYIGYRDMAHRLVTHVKALNFTHVEFLPLTQHPFEGSWGYQITGLYAPYSRLGNPDDLKYLINELHKAGIGVFIDFVPAHFCKDDWGLVYYDGEPCYEYADPREGENQGWGTMVFNFRRAEVRSFLLGACYHWLRRYHVDGLRIDAVSAMLYKNYCRTDWIPNEFGGDANLEAISLLQELNWVVHKEFPGVFTMAEESTSWQGVTNRDHGLGFDAKWDLGWMNDTLAYLCAPGPERHTKHDKLTFRGLYVAHEKWVLPLSHDEVVNGKGSLLDKCGFAGTPFDERLRTMRALFGFQIGLPGRPLIFMGAEIAQGREWKEHNSVDWHEGEEDGRKKNCIWLSDLLAVYKYHPALHAGDDESWNFQWIDCDNRDDCLLAFLRKWGEWYNDILVVINWSGKAYWRYPIGVPHGGEWEVLLNSDDWRYGGTMYGPGNLSRIGTTQGGRLGWPYCLWMDIPPFSALFLRAPQPPEAEKAREEEAAALEQASELRKAKVAAMKAKDASSSSTSAPAAVSTAANGKAAAGQGQSVKANGTHAPPALKGEGSKANGEPSGQRANGDAQLNGTAEKTTKAS</sequence>